<keyword evidence="3" id="KW-0808">Transferase</keyword>
<dbReference type="PANTHER" id="PTHR34185">
    <property type="entry name" value="DIADENYLATE CYCLASE"/>
    <property type="match status" value="1"/>
</dbReference>
<comment type="catalytic activity">
    <reaction evidence="1">
        <text>2 ATP = 3',3'-c-di-AMP + 2 diphosphate</text>
        <dbReference type="Rhea" id="RHEA:35655"/>
        <dbReference type="ChEBI" id="CHEBI:30616"/>
        <dbReference type="ChEBI" id="CHEBI:33019"/>
        <dbReference type="ChEBI" id="CHEBI:71500"/>
        <dbReference type="EC" id="2.7.7.85"/>
    </reaction>
</comment>
<evidence type="ECO:0000259" key="11">
    <source>
        <dbReference type="PROSITE" id="PS51794"/>
    </source>
</evidence>
<sequence>MSELARGITTYLNRIATSYSPIVVIIELMLIGLVVWLVTRFLRGTRGARLVKGFALLLATVYIVIRLLPRTLPGEGSVGWERVEFLYGKFLLFAFVAVVVAFQPELRRALIRLGQTTLFSSARGKAEGLADALVSSLEHLSRNKIGAVIAIERKVGLGALTMSGTALNAEITEGLLNTIFHPGSALHDMGVVISNGRVAAAGCQFPLAESGDVDLSLGSRHRAALGLAQESDAVVLVASEETGRVSLAYDGQLTLGLELSDLREMLLNLLASNTRRRPRAKHEPQSA</sequence>
<feature type="transmembrane region" description="Helical" evidence="10">
    <location>
        <begin position="50"/>
        <end position="69"/>
    </location>
</feature>
<dbReference type="InterPro" id="IPR050338">
    <property type="entry name" value="DisA"/>
</dbReference>
<keyword evidence="2" id="KW-1003">Cell membrane</keyword>
<keyword evidence="9 10" id="KW-0472">Membrane</keyword>
<dbReference type="GO" id="GO:0004016">
    <property type="term" value="F:adenylate cyclase activity"/>
    <property type="evidence" value="ECO:0007669"/>
    <property type="project" value="InterPro"/>
</dbReference>
<keyword evidence="6" id="KW-0547">Nucleotide-binding</keyword>
<gene>
    <name evidence="12" type="ORF">LCGC14_0432050</name>
</gene>
<dbReference type="GO" id="GO:0006171">
    <property type="term" value="P:cAMP biosynthetic process"/>
    <property type="evidence" value="ECO:0007669"/>
    <property type="project" value="InterPro"/>
</dbReference>
<evidence type="ECO:0000256" key="1">
    <source>
        <dbReference type="ARBA" id="ARBA00000877"/>
    </source>
</evidence>
<organism evidence="12">
    <name type="scientific">marine sediment metagenome</name>
    <dbReference type="NCBI Taxonomy" id="412755"/>
    <lineage>
        <taxon>unclassified sequences</taxon>
        <taxon>metagenomes</taxon>
        <taxon>ecological metagenomes</taxon>
    </lineage>
</organism>
<dbReference type="InterPro" id="IPR036888">
    <property type="entry name" value="DNA_integrity_DisA_N_sf"/>
</dbReference>
<keyword evidence="4 10" id="KW-0812">Transmembrane</keyword>
<dbReference type="InterPro" id="IPR003390">
    <property type="entry name" value="DNA_integrity_scan_DisA_N"/>
</dbReference>
<evidence type="ECO:0000256" key="3">
    <source>
        <dbReference type="ARBA" id="ARBA00022679"/>
    </source>
</evidence>
<dbReference type="InterPro" id="IPR034701">
    <property type="entry name" value="CdaA"/>
</dbReference>
<dbReference type="Pfam" id="PF02457">
    <property type="entry name" value="DAC"/>
    <property type="match status" value="1"/>
</dbReference>
<comment type="caution">
    <text evidence="12">The sequence shown here is derived from an EMBL/GenBank/DDBJ whole genome shotgun (WGS) entry which is preliminary data.</text>
</comment>
<evidence type="ECO:0000313" key="12">
    <source>
        <dbReference type="EMBL" id="KKN70339.1"/>
    </source>
</evidence>
<evidence type="ECO:0000256" key="9">
    <source>
        <dbReference type="ARBA" id="ARBA00023136"/>
    </source>
</evidence>
<dbReference type="GO" id="GO:0106408">
    <property type="term" value="F:diadenylate cyclase activity"/>
    <property type="evidence" value="ECO:0007669"/>
    <property type="project" value="UniProtKB-EC"/>
</dbReference>
<feature type="domain" description="DAC" evidence="11">
    <location>
        <begin position="103"/>
        <end position="261"/>
    </location>
</feature>
<evidence type="ECO:0000256" key="8">
    <source>
        <dbReference type="ARBA" id="ARBA00022989"/>
    </source>
</evidence>
<dbReference type="Gene3D" id="3.40.1700.10">
    <property type="entry name" value="DNA integrity scanning protein, DisA, N-terminal domain"/>
    <property type="match status" value="1"/>
</dbReference>
<evidence type="ECO:0000256" key="2">
    <source>
        <dbReference type="ARBA" id="ARBA00022475"/>
    </source>
</evidence>
<dbReference type="HAMAP" id="MF_01499">
    <property type="entry name" value="DacA"/>
    <property type="match status" value="1"/>
</dbReference>
<feature type="transmembrane region" description="Helical" evidence="10">
    <location>
        <begin position="85"/>
        <end position="102"/>
    </location>
</feature>
<dbReference type="PANTHER" id="PTHR34185:SF1">
    <property type="entry name" value="DIADENYLATE CYCLASE"/>
    <property type="match status" value="1"/>
</dbReference>
<dbReference type="AlphaFoldDB" id="A0A0F9SU39"/>
<evidence type="ECO:0000256" key="4">
    <source>
        <dbReference type="ARBA" id="ARBA00022692"/>
    </source>
</evidence>
<dbReference type="PROSITE" id="PS51794">
    <property type="entry name" value="DAC"/>
    <property type="match status" value="1"/>
</dbReference>
<accession>A0A0F9SU39</accession>
<dbReference type="EMBL" id="LAZR01000405">
    <property type="protein sequence ID" value="KKN70339.1"/>
    <property type="molecule type" value="Genomic_DNA"/>
</dbReference>
<reference evidence="12" key="1">
    <citation type="journal article" date="2015" name="Nature">
        <title>Complex archaea that bridge the gap between prokaryotes and eukaryotes.</title>
        <authorList>
            <person name="Spang A."/>
            <person name="Saw J.H."/>
            <person name="Jorgensen S.L."/>
            <person name="Zaremba-Niedzwiedzka K."/>
            <person name="Martijn J."/>
            <person name="Lind A.E."/>
            <person name="van Eijk R."/>
            <person name="Schleper C."/>
            <person name="Guy L."/>
            <person name="Ettema T.J."/>
        </authorList>
    </citation>
    <scope>NUCLEOTIDE SEQUENCE</scope>
</reference>
<dbReference type="SUPFAM" id="SSF143597">
    <property type="entry name" value="YojJ-like"/>
    <property type="match status" value="1"/>
</dbReference>
<feature type="transmembrane region" description="Helical" evidence="10">
    <location>
        <begin position="19"/>
        <end position="38"/>
    </location>
</feature>
<dbReference type="InterPro" id="IPR014046">
    <property type="entry name" value="C-di-AMP_synthase"/>
</dbReference>
<dbReference type="GO" id="GO:0005524">
    <property type="term" value="F:ATP binding"/>
    <property type="evidence" value="ECO:0007669"/>
    <property type="project" value="UniProtKB-KW"/>
</dbReference>
<evidence type="ECO:0000256" key="10">
    <source>
        <dbReference type="SAM" id="Phobius"/>
    </source>
</evidence>
<proteinExistence type="inferred from homology"/>
<keyword evidence="7" id="KW-0067">ATP-binding</keyword>
<keyword evidence="8 10" id="KW-1133">Transmembrane helix</keyword>
<evidence type="ECO:0000256" key="5">
    <source>
        <dbReference type="ARBA" id="ARBA00022695"/>
    </source>
</evidence>
<evidence type="ECO:0000256" key="6">
    <source>
        <dbReference type="ARBA" id="ARBA00022741"/>
    </source>
</evidence>
<evidence type="ECO:0000256" key="7">
    <source>
        <dbReference type="ARBA" id="ARBA00022840"/>
    </source>
</evidence>
<dbReference type="PIRSF" id="PIRSF004793">
    <property type="entry name" value="UCP004793"/>
    <property type="match status" value="1"/>
</dbReference>
<keyword evidence="5" id="KW-0548">Nucleotidyltransferase</keyword>
<protein>
    <recommendedName>
        <fullName evidence="11">DAC domain-containing protein</fullName>
    </recommendedName>
</protein>
<name>A0A0F9SU39_9ZZZZ</name>